<dbReference type="Gene3D" id="3.30.9.10">
    <property type="entry name" value="D-Amino Acid Oxidase, subunit A, domain 2"/>
    <property type="match status" value="1"/>
</dbReference>
<organism evidence="9 10">
    <name type="scientific">Linum tenue</name>
    <dbReference type="NCBI Taxonomy" id="586396"/>
    <lineage>
        <taxon>Eukaryota</taxon>
        <taxon>Viridiplantae</taxon>
        <taxon>Streptophyta</taxon>
        <taxon>Embryophyta</taxon>
        <taxon>Tracheophyta</taxon>
        <taxon>Spermatophyta</taxon>
        <taxon>Magnoliopsida</taxon>
        <taxon>eudicotyledons</taxon>
        <taxon>Gunneridae</taxon>
        <taxon>Pentapetalae</taxon>
        <taxon>rosids</taxon>
        <taxon>fabids</taxon>
        <taxon>Malpighiales</taxon>
        <taxon>Linaceae</taxon>
        <taxon>Linum</taxon>
    </lineage>
</organism>
<dbReference type="PANTHER" id="PTHR10961:SF7">
    <property type="entry name" value="FAD DEPENDENT OXIDOREDUCTASE DOMAIN-CONTAINING PROTEIN"/>
    <property type="match status" value="1"/>
</dbReference>
<proteinExistence type="inferred from homology"/>
<dbReference type="SUPFAM" id="SSF54373">
    <property type="entry name" value="FAD-linked reductases, C-terminal domain"/>
    <property type="match status" value="1"/>
</dbReference>
<reference evidence="9" key="1">
    <citation type="submission" date="2022-08" db="EMBL/GenBank/DDBJ databases">
        <authorList>
            <person name="Gutierrez-Valencia J."/>
        </authorList>
    </citation>
    <scope>NUCLEOTIDE SEQUENCE</scope>
</reference>
<evidence type="ECO:0000313" key="10">
    <source>
        <dbReference type="Proteomes" id="UP001154282"/>
    </source>
</evidence>
<dbReference type="FunFam" id="3.50.50.60:FF:000189">
    <property type="entry name" value="Monomeric sarcosine oxidase"/>
    <property type="match status" value="1"/>
</dbReference>
<dbReference type="EC" id="1.5.3.1" evidence="3"/>
<dbReference type="GO" id="GO:0050660">
    <property type="term" value="F:flavin adenine dinucleotide binding"/>
    <property type="evidence" value="ECO:0007669"/>
    <property type="project" value="InterPro"/>
</dbReference>
<keyword evidence="10" id="KW-1185">Reference proteome</keyword>
<dbReference type="Pfam" id="PF01266">
    <property type="entry name" value="DAO"/>
    <property type="match status" value="1"/>
</dbReference>
<dbReference type="EMBL" id="CAMGYJ010000002">
    <property type="protein sequence ID" value="CAI0376413.1"/>
    <property type="molecule type" value="Genomic_DNA"/>
</dbReference>
<protein>
    <recommendedName>
        <fullName evidence="3">sarcosine oxidasee (formaldehyde-forming)</fullName>
        <ecNumber evidence="3">1.5.3.1</ecNumber>
    </recommendedName>
</protein>
<dbReference type="AlphaFoldDB" id="A0AAV0GVJ7"/>
<comment type="caution">
    <text evidence="9">The sequence shown here is derived from an EMBL/GenBank/DDBJ whole genome shotgun (WGS) entry which is preliminary data.</text>
</comment>
<comment type="catalytic activity">
    <reaction evidence="7">
        <text>sarcosine + O2 + H2O = formaldehyde + glycine + H2O2</text>
        <dbReference type="Rhea" id="RHEA:13313"/>
        <dbReference type="ChEBI" id="CHEBI:15377"/>
        <dbReference type="ChEBI" id="CHEBI:15379"/>
        <dbReference type="ChEBI" id="CHEBI:16240"/>
        <dbReference type="ChEBI" id="CHEBI:16842"/>
        <dbReference type="ChEBI" id="CHEBI:57305"/>
        <dbReference type="ChEBI" id="CHEBI:57433"/>
        <dbReference type="EC" id="1.5.3.1"/>
    </reaction>
</comment>
<evidence type="ECO:0000256" key="7">
    <source>
        <dbReference type="ARBA" id="ARBA00052742"/>
    </source>
</evidence>
<dbReference type="InterPro" id="IPR036188">
    <property type="entry name" value="FAD/NAD-bd_sf"/>
</dbReference>
<accession>A0AAV0GVJ7</accession>
<evidence type="ECO:0000256" key="2">
    <source>
        <dbReference type="ARBA" id="ARBA00010989"/>
    </source>
</evidence>
<evidence type="ECO:0000256" key="6">
    <source>
        <dbReference type="ARBA" id="ARBA00023002"/>
    </source>
</evidence>
<name>A0AAV0GVJ7_9ROSI</name>
<comment type="similarity">
    <text evidence="2">Belongs to the MSOX/MTOX family.</text>
</comment>
<dbReference type="SUPFAM" id="SSF51905">
    <property type="entry name" value="FAD/NAD(P)-binding domain"/>
    <property type="match status" value="1"/>
</dbReference>
<dbReference type="InterPro" id="IPR045170">
    <property type="entry name" value="MTOX"/>
</dbReference>
<evidence type="ECO:0000256" key="1">
    <source>
        <dbReference type="ARBA" id="ARBA00001974"/>
    </source>
</evidence>
<dbReference type="Proteomes" id="UP001154282">
    <property type="component" value="Unassembled WGS sequence"/>
</dbReference>
<keyword evidence="4" id="KW-0285">Flavoprotein</keyword>
<gene>
    <name evidence="9" type="ORF">LITE_LOCUS1001</name>
</gene>
<comment type="cofactor">
    <cofactor evidence="1">
        <name>FAD</name>
        <dbReference type="ChEBI" id="CHEBI:57692"/>
    </cofactor>
</comment>
<dbReference type="Gene3D" id="3.50.50.60">
    <property type="entry name" value="FAD/NAD(P)-binding domain"/>
    <property type="match status" value="1"/>
</dbReference>
<keyword evidence="5" id="KW-0274">FAD</keyword>
<dbReference type="InterPro" id="IPR006076">
    <property type="entry name" value="FAD-dep_OxRdtase"/>
</dbReference>
<feature type="domain" description="FAD dependent oxidoreductase" evidence="8">
    <location>
        <begin position="9"/>
        <end position="374"/>
    </location>
</feature>
<dbReference type="PANTHER" id="PTHR10961">
    <property type="entry name" value="PEROXISOMAL SARCOSINE OXIDASE"/>
    <property type="match status" value="1"/>
</dbReference>
<evidence type="ECO:0000256" key="5">
    <source>
        <dbReference type="ARBA" id="ARBA00022827"/>
    </source>
</evidence>
<keyword evidence="6" id="KW-0560">Oxidoreductase</keyword>
<evidence type="ECO:0000313" key="9">
    <source>
        <dbReference type="EMBL" id="CAI0376413.1"/>
    </source>
</evidence>
<evidence type="ECO:0000256" key="3">
    <source>
        <dbReference type="ARBA" id="ARBA00012769"/>
    </source>
</evidence>
<dbReference type="GO" id="GO:0008115">
    <property type="term" value="F:sarcosine oxidase activity"/>
    <property type="evidence" value="ECO:0007669"/>
    <property type="project" value="UniProtKB-EC"/>
</dbReference>
<evidence type="ECO:0000259" key="8">
    <source>
        <dbReference type="Pfam" id="PF01266"/>
    </source>
</evidence>
<evidence type="ECO:0000256" key="4">
    <source>
        <dbReference type="ARBA" id="ARBA00022630"/>
    </source>
</evidence>
<sequence length="411" mass="44686">MDLSGEQFDVIVVGAGIMGSSTAYHLAKRGQKVLLLEQFDFLHHRGSSHGESRTIRSTYTDDYYCAMAVESARLWEEAESEIGYKVYFKAPHFDLGPSNSQSLRALIASCGKRSVGCRVLDPREAEEEFAGRFKLPEDWIGVCTELGGVIKPTKAVAMFQTLAIQNGAVLRDRTEVKGIVKDNERGGIRVLIGDGGGGEEIWGEKCVVTAGAWTEKLVKIVSGIELPIQPVETTVCYWRVKEGHEGKLAIGGDFPTFASYSQPYIYGTPSLEFPGLIKVAVHGGFPCDPDRRKWGPGKAVEELKGWIAATFGGAVETEGGPVAKQSCMYSMTPDEDYVIDFLGGEFGEDVVVGGGFSGHGFKMGPVVGKILAELAVHGEVKGVVEEGILRYFRIQRFVENPLGNPKEYSGE</sequence>